<dbReference type="Proteomes" id="UP000814140">
    <property type="component" value="Unassembled WGS sequence"/>
</dbReference>
<reference evidence="1" key="1">
    <citation type="submission" date="2021-03" db="EMBL/GenBank/DDBJ databases">
        <authorList>
            <consortium name="DOE Joint Genome Institute"/>
            <person name="Ahrendt S."/>
            <person name="Looney B.P."/>
            <person name="Miyauchi S."/>
            <person name="Morin E."/>
            <person name="Drula E."/>
            <person name="Courty P.E."/>
            <person name="Chicoki N."/>
            <person name="Fauchery L."/>
            <person name="Kohler A."/>
            <person name="Kuo A."/>
            <person name="Labutti K."/>
            <person name="Pangilinan J."/>
            <person name="Lipzen A."/>
            <person name="Riley R."/>
            <person name="Andreopoulos W."/>
            <person name="He G."/>
            <person name="Johnson J."/>
            <person name="Barry K.W."/>
            <person name="Grigoriev I.V."/>
            <person name="Nagy L."/>
            <person name="Hibbett D."/>
            <person name="Henrissat B."/>
            <person name="Matheny P.B."/>
            <person name="Labbe J."/>
            <person name="Martin F."/>
        </authorList>
    </citation>
    <scope>NUCLEOTIDE SEQUENCE</scope>
    <source>
        <strain evidence="1">HHB10654</strain>
    </source>
</reference>
<reference evidence="1" key="2">
    <citation type="journal article" date="2022" name="New Phytol.">
        <title>Evolutionary transition to the ectomycorrhizal habit in the genomes of a hyperdiverse lineage of mushroom-forming fungi.</title>
        <authorList>
            <person name="Looney B."/>
            <person name="Miyauchi S."/>
            <person name="Morin E."/>
            <person name="Drula E."/>
            <person name="Courty P.E."/>
            <person name="Kohler A."/>
            <person name="Kuo A."/>
            <person name="LaButti K."/>
            <person name="Pangilinan J."/>
            <person name="Lipzen A."/>
            <person name="Riley R."/>
            <person name="Andreopoulos W."/>
            <person name="He G."/>
            <person name="Johnson J."/>
            <person name="Nolan M."/>
            <person name="Tritt A."/>
            <person name="Barry K.W."/>
            <person name="Grigoriev I.V."/>
            <person name="Nagy L.G."/>
            <person name="Hibbett D."/>
            <person name="Henrissat B."/>
            <person name="Matheny P.B."/>
            <person name="Labbe J."/>
            <person name="Martin F.M."/>
        </authorList>
    </citation>
    <scope>NUCLEOTIDE SEQUENCE</scope>
    <source>
        <strain evidence="1">HHB10654</strain>
    </source>
</reference>
<organism evidence="1 2">
    <name type="scientific">Artomyces pyxidatus</name>
    <dbReference type="NCBI Taxonomy" id="48021"/>
    <lineage>
        <taxon>Eukaryota</taxon>
        <taxon>Fungi</taxon>
        <taxon>Dikarya</taxon>
        <taxon>Basidiomycota</taxon>
        <taxon>Agaricomycotina</taxon>
        <taxon>Agaricomycetes</taxon>
        <taxon>Russulales</taxon>
        <taxon>Auriscalpiaceae</taxon>
        <taxon>Artomyces</taxon>
    </lineage>
</organism>
<dbReference type="EMBL" id="MU277187">
    <property type="protein sequence ID" value="KAI0068751.1"/>
    <property type="molecule type" value="Genomic_DNA"/>
</dbReference>
<gene>
    <name evidence="1" type="ORF">BV25DRAFT_1792497</name>
</gene>
<comment type="caution">
    <text evidence="1">The sequence shown here is derived from an EMBL/GenBank/DDBJ whole genome shotgun (WGS) entry which is preliminary data.</text>
</comment>
<evidence type="ECO:0000313" key="2">
    <source>
        <dbReference type="Proteomes" id="UP000814140"/>
    </source>
</evidence>
<proteinExistence type="predicted"/>
<evidence type="ECO:0000313" key="1">
    <source>
        <dbReference type="EMBL" id="KAI0068751.1"/>
    </source>
</evidence>
<accession>A0ACB8TK42</accession>
<protein>
    <submittedName>
        <fullName evidence="1">GMC oxidoreductase</fullName>
    </submittedName>
</protein>
<name>A0ACB8TK42_9AGAM</name>
<sequence length="702" mass="73867">MPLRHSFTTSPTRLFLLLSLAYAALSSPHPLIHPRNHHLLQRRNVVAADQLQDTYDFVVVGGGTAGLALASRLSEDANTTVLVIEAGDTGDAALGTIDVPANAYYQSLLSSSSDWAYPVLAQPNLNNRAIVWPRGKVLGGSSAINGMYSVRPSQIEVDAWVDLVAQEDSNAANNWGWNEFLAGMKKSETFVAPSTSIEQTGNIEFDAASHGSSGPLFASYPGYMPSLVGNWTPSLAALGVPESPDAYSGQTWGSFIATSNINPNNWTRSYSRSAYIDSLPYRANLEIVTNSTVTRLIFGNSTTSGNLTATAVEFATDRTATRSTVNVTKEVLLAAGAIGSPHILMHSGVGPSDVLKSAGVAVVSELPGVGQHLQDHVSTELTFNTTAETAGEIHAAGTEGSVPGGTSAFLSFVNSATAYVNITALFGTSAESFQSNVSSALDSSVATLVPSQDASVIAGYKAIYNVSQTLLNSPLGHVEILLSLTAGDIVAIQLALQRPFSQGYLYINSDDPFNYPLIDPRYLSHSADKSLLREAAKFARQLAQMAPLSTQLTGETAPGSAVQSDADWDNWIAQTIGTEFHPSSTCAMLPLNLGGVVDTNLKVYGLSNVRVVDASIFPIQFAAHLMAPVYGLAEQAANIIRAQYNNPPPSSSNSSSSSAPASSASPSAGSQHKSGASISAAFDMPFMSLFTLAALLCSSLIF</sequence>
<keyword evidence="2" id="KW-1185">Reference proteome</keyword>